<gene>
    <name evidence="1" type="ORF">C4B68_39755</name>
</gene>
<evidence type="ECO:0000313" key="2">
    <source>
        <dbReference type="Proteomes" id="UP000238413"/>
    </source>
</evidence>
<proteinExistence type="predicted"/>
<dbReference type="Pfam" id="PF14085">
    <property type="entry name" value="DUF4265"/>
    <property type="match status" value="1"/>
</dbReference>
<dbReference type="InterPro" id="IPR025361">
    <property type="entry name" value="DUF4265"/>
</dbReference>
<protein>
    <submittedName>
        <fullName evidence="1">DUF4265 domain-containing protein</fullName>
    </submittedName>
</protein>
<accession>A0ABM6T1G2</accession>
<reference evidence="1 2" key="1">
    <citation type="submission" date="2018-02" db="EMBL/GenBank/DDBJ databases">
        <title>Complete genome sequence of Streptomyces dengpaensis, the producer of angucyclines.</title>
        <authorList>
            <person name="Yumei L."/>
        </authorList>
    </citation>
    <scope>NUCLEOTIDE SEQUENCE [LARGE SCALE GENOMIC DNA]</scope>
    <source>
        <strain evidence="1 2">XZHG99</strain>
    </source>
</reference>
<dbReference type="EMBL" id="CP026652">
    <property type="protein sequence ID" value="AVH60860.1"/>
    <property type="molecule type" value="Genomic_DNA"/>
</dbReference>
<sequence>MTPRRSGMKVRSRASWLCPLCPAPRDPVRRRPLRCRTGFTHPLNGQPPALLDGLPRHHGRAAVSSKGKHMTEFIVHDDPVGRAQSNYIAHANLAPFGLNGQMEQLWLKPLNDGTFSIACIPFRVYGVALGDRVLLSADDEVSEVVGLSRHRVLRMLLMPGPDPTRLTEATARIKQEIDAAGLLSEWSGDRHVAVDVPPQTTPSRLFEVMEREVAEAGAFWEWADAMPFSTPV</sequence>
<organism evidence="1 2">
    <name type="scientific">Streptomyces dengpaensis</name>
    <dbReference type="NCBI Taxonomy" id="2049881"/>
    <lineage>
        <taxon>Bacteria</taxon>
        <taxon>Bacillati</taxon>
        <taxon>Actinomycetota</taxon>
        <taxon>Actinomycetes</taxon>
        <taxon>Kitasatosporales</taxon>
        <taxon>Streptomycetaceae</taxon>
        <taxon>Streptomyces</taxon>
    </lineage>
</organism>
<dbReference type="Proteomes" id="UP000238413">
    <property type="component" value="Chromosome"/>
</dbReference>
<evidence type="ECO:0000313" key="1">
    <source>
        <dbReference type="EMBL" id="AVH60860.1"/>
    </source>
</evidence>
<name>A0ABM6T1G2_9ACTN</name>
<keyword evidence="2" id="KW-1185">Reference proteome</keyword>